<organism evidence="2 3">
    <name type="scientific">Bacillus daqingensis</name>
    <dbReference type="NCBI Taxonomy" id="872396"/>
    <lineage>
        <taxon>Bacteria</taxon>
        <taxon>Bacillati</taxon>
        <taxon>Bacillota</taxon>
        <taxon>Bacilli</taxon>
        <taxon>Bacillales</taxon>
        <taxon>Bacillaceae</taxon>
        <taxon>Bacillus</taxon>
    </lineage>
</organism>
<dbReference type="CDD" id="cd07041">
    <property type="entry name" value="STAS_RsbR_RsbS_like"/>
    <property type="match status" value="1"/>
</dbReference>
<dbReference type="RefSeq" id="WP_377908339.1">
    <property type="nucleotide sequence ID" value="NZ_JBHSGK010000003.1"/>
</dbReference>
<dbReference type="PROSITE" id="PS50801">
    <property type="entry name" value="STAS"/>
    <property type="match status" value="1"/>
</dbReference>
<dbReference type="SUPFAM" id="SSF52091">
    <property type="entry name" value="SpoIIaa-like"/>
    <property type="match status" value="1"/>
</dbReference>
<reference evidence="3" key="1">
    <citation type="journal article" date="2019" name="Int. J. Syst. Evol. Microbiol.">
        <title>The Global Catalogue of Microorganisms (GCM) 10K type strain sequencing project: providing services to taxonomists for standard genome sequencing and annotation.</title>
        <authorList>
            <consortium name="The Broad Institute Genomics Platform"/>
            <consortium name="The Broad Institute Genome Sequencing Center for Infectious Disease"/>
            <person name="Wu L."/>
            <person name="Ma J."/>
        </authorList>
    </citation>
    <scope>NUCLEOTIDE SEQUENCE [LARGE SCALE GENOMIC DNA]</scope>
    <source>
        <strain evidence="3">JCM 12165</strain>
    </source>
</reference>
<dbReference type="InterPro" id="IPR002645">
    <property type="entry name" value="STAS_dom"/>
</dbReference>
<dbReference type="Gene3D" id="3.30.750.24">
    <property type="entry name" value="STAS domain"/>
    <property type="match status" value="1"/>
</dbReference>
<proteinExistence type="predicted"/>
<evidence type="ECO:0000259" key="1">
    <source>
        <dbReference type="PROSITE" id="PS50801"/>
    </source>
</evidence>
<keyword evidence="3" id="KW-1185">Reference proteome</keyword>
<accession>A0ABV9NUI7</accession>
<dbReference type="InterPro" id="IPR051932">
    <property type="entry name" value="Bact_StressResp_Reg"/>
</dbReference>
<dbReference type="EMBL" id="JBHSGK010000003">
    <property type="protein sequence ID" value="MFC4735720.1"/>
    <property type="molecule type" value="Genomic_DNA"/>
</dbReference>
<name>A0ABV9NUI7_9BACI</name>
<comment type="caution">
    <text evidence="2">The sequence shown here is derived from an EMBL/GenBank/DDBJ whole genome shotgun (WGS) entry which is preliminary data.</text>
</comment>
<gene>
    <name evidence="2" type="ORF">ACFO4L_03890</name>
</gene>
<evidence type="ECO:0000313" key="3">
    <source>
        <dbReference type="Proteomes" id="UP001595896"/>
    </source>
</evidence>
<feature type="domain" description="STAS" evidence="1">
    <location>
        <begin position="132"/>
        <end position="221"/>
    </location>
</feature>
<sequence>MNNLIPLPLFKLNKQLAVLEMQDPSRFFSKKPAYFDALADEGSLKKCRYLFEASIERSELNLVTDTGIRLFELFISKIEEGWSVLLVPASNNYLQVADKLEKLQSRLTETNFELFEKSESLSKAVKRSNKLSGPFIELTENLGIVPLFGDLSSEKLEAIQANVLSRTYLAQPERLLIDFTGVGIIDRSSVGKLRDFLLILEQLGISTVVIGLHPAHARTILPYRRELNFEVERSAKEAVRQWLQVEDGKELSQDEAESKSMNRL</sequence>
<evidence type="ECO:0000313" key="2">
    <source>
        <dbReference type="EMBL" id="MFC4735720.1"/>
    </source>
</evidence>
<dbReference type="Pfam" id="PF01740">
    <property type="entry name" value="STAS"/>
    <property type="match status" value="1"/>
</dbReference>
<dbReference type="InterPro" id="IPR036513">
    <property type="entry name" value="STAS_dom_sf"/>
</dbReference>
<protein>
    <submittedName>
        <fullName evidence="2">STAS domain-containing protein</fullName>
    </submittedName>
</protein>
<dbReference type="Proteomes" id="UP001595896">
    <property type="component" value="Unassembled WGS sequence"/>
</dbReference>
<dbReference type="PANTHER" id="PTHR33745">
    <property type="entry name" value="RSBT ANTAGONIST PROTEIN RSBS-RELATED"/>
    <property type="match status" value="1"/>
</dbReference>